<dbReference type="Pfam" id="PF02331">
    <property type="entry name" value="P35"/>
    <property type="match status" value="1"/>
</dbReference>
<proteinExistence type="predicted"/>
<organism evidence="1 2">
    <name type="scientific">Adoxophyes honmai entomopoxvirus 'L'</name>
    <dbReference type="NCBI Taxonomy" id="1293540"/>
    <lineage>
        <taxon>Viruses</taxon>
        <taxon>Varidnaviria</taxon>
        <taxon>Bamfordvirae</taxon>
        <taxon>Nucleocytoviricota</taxon>
        <taxon>Pokkesviricetes</taxon>
        <taxon>Chitovirales</taxon>
        <taxon>Poxviridae</taxon>
        <taxon>Entomopoxvirinae</taxon>
        <taxon>Betaentomopoxvirus</taxon>
        <taxon>Betaentomopoxvirus ahonmai</taxon>
    </lineage>
</organism>
<name>A0A916KP75_9POXV</name>
<dbReference type="InterPro" id="IPR036562">
    <property type="entry name" value="Baculovirus_p35_sf"/>
</dbReference>
<dbReference type="EMBL" id="HF679131">
    <property type="protein sequence ID" value="CCU55518.1"/>
    <property type="molecule type" value="Genomic_DNA"/>
</dbReference>
<dbReference type="RefSeq" id="YP_008004020.1">
    <property type="nucleotide sequence ID" value="NC_021247.1"/>
</dbReference>
<protein>
    <submittedName>
        <fullName evidence="1">P35 apoptosis inhibitor</fullName>
    </submittedName>
</protein>
<reference evidence="1" key="1">
    <citation type="journal article" date="2013" name="J. Virol.">
        <title>New Insights into the Evolution of Entomopoxvirinae from the Complete Genome Sequences of Four Entomopoxviruses Infecting Adoxophyes honmai, Choristoneura biennis, Choristoneura rosaceana, and Mythimna separata.</title>
        <authorList>
            <person name="Theze J."/>
            <person name="Takatsuka J."/>
            <person name="Li Z."/>
            <person name="Gallais J."/>
            <person name="Doucet D."/>
            <person name="Arif B."/>
            <person name="Nakai M."/>
            <person name="Herniou E.A."/>
        </authorList>
    </citation>
    <scope>NUCLEOTIDE SEQUENCE</scope>
    <source>
        <strain evidence="1">Tokyo</strain>
    </source>
</reference>
<dbReference type="KEGG" id="vg:15614126"/>
<dbReference type="GeneID" id="15614126"/>
<keyword evidence="2" id="KW-1185">Reference proteome</keyword>
<dbReference type="OrthoDB" id="7149at10239"/>
<evidence type="ECO:0000313" key="1">
    <source>
        <dbReference type="EMBL" id="CCU55518.1"/>
    </source>
</evidence>
<sequence length="300" mass="35845">MCIILPEFIADSTFIVDKDISTYKKNIRKLTYVNKIDTNNNKNSPLLMLFHISGKIIQVEEETTKFVEKYKHKIISKFENYEVKSKFQLDYCNYTEFIDEKYHVSCSTVENFKNVYYEILKKMKYDDEYILNIFEKQCLPSVLDKNSHDGIDDSDCYVAICTLFPKTQLDRDETVLSFIYEPQTDNIIVPIMHELSYNNLYEYKVYCYIDNIKMYSMNNIYKFMENFNHYKQNNIKSIISDNDIKINIRLDKYDTHCIGFIYEDNTLFVKLIGNSKYNYNFVFPIFKINDLLQSSVIFKS</sequence>
<accession>A0A916KP75</accession>
<evidence type="ECO:0000313" key="2">
    <source>
        <dbReference type="Proteomes" id="UP000792575"/>
    </source>
</evidence>
<dbReference type="Proteomes" id="UP000792575">
    <property type="component" value="Genome"/>
</dbReference>
<dbReference type="SUPFAM" id="SSF49894">
    <property type="entry name" value="Baculovirus p35 protein"/>
    <property type="match status" value="1"/>
</dbReference>
<gene>
    <name evidence="1" type="ORF">AHEV_197</name>
</gene>
<dbReference type="InterPro" id="IPR003429">
    <property type="entry name" value="Baculovirus_p35"/>
</dbReference>
<dbReference type="Gene3D" id="2.60.250.10">
    <property type="entry name" value="Baculovirus p35"/>
    <property type="match status" value="1"/>
</dbReference>
<dbReference type="GO" id="GO:0043027">
    <property type="term" value="F:cysteine-type endopeptidase inhibitor activity involved in apoptotic process"/>
    <property type="evidence" value="ECO:0007669"/>
    <property type="project" value="InterPro"/>
</dbReference>